<dbReference type="AlphaFoldDB" id="A0A9P8KZJ9"/>
<gene>
    <name evidence="1" type="ORF">FGG08_004458</name>
</gene>
<dbReference type="Proteomes" id="UP000698800">
    <property type="component" value="Unassembled WGS sequence"/>
</dbReference>
<keyword evidence="2" id="KW-1185">Reference proteome</keyword>
<comment type="caution">
    <text evidence="1">The sequence shown here is derived from an EMBL/GenBank/DDBJ whole genome shotgun (WGS) entry which is preliminary data.</text>
</comment>
<sequence length="132" mass="14701">MPPGHTMSGVGRKVLDRPDCATSPSALTTSLALSLLENPPCRIPDPKPNFLHVVKTQEPQSQEARRVVERCLRVSVPHQGKIDVDHTILTYCYHALGINPPRRGLQVRRQDLTLSFVFQSVSRLLEPKTGKT</sequence>
<reference evidence="1" key="1">
    <citation type="submission" date="2021-03" db="EMBL/GenBank/DDBJ databases">
        <title>Comparative genomics and phylogenomic investigation of the class Geoglossomycetes provide insights into ecological specialization and systematics.</title>
        <authorList>
            <person name="Melie T."/>
            <person name="Pirro S."/>
            <person name="Miller A.N."/>
            <person name="Quandt A."/>
        </authorList>
    </citation>
    <scope>NUCLEOTIDE SEQUENCE</scope>
    <source>
        <strain evidence="1">GBOQ0MN5Z8</strain>
    </source>
</reference>
<evidence type="ECO:0000313" key="2">
    <source>
        <dbReference type="Proteomes" id="UP000698800"/>
    </source>
</evidence>
<evidence type="ECO:0000313" key="1">
    <source>
        <dbReference type="EMBL" id="KAH0539008.1"/>
    </source>
</evidence>
<name>A0A9P8KZJ9_9PEZI</name>
<proteinExistence type="predicted"/>
<organism evidence="1 2">
    <name type="scientific">Glutinoglossum americanum</name>
    <dbReference type="NCBI Taxonomy" id="1670608"/>
    <lineage>
        <taxon>Eukaryota</taxon>
        <taxon>Fungi</taxon>
        <taxon>Dikarya</taxon>
        <taxon>Ascomycota</taxon>
        <taxon>Pezizomycotina</taxon>
        <taxon>Geoglossomycetes</taxon>
        <taxon>Geoglossales</taxon>
        <taxon>Geoglossaceae</taxon>
        <taxon>Glutinoglossum</taxon>
    </lineage>
</organism>
<accession>A0A9P8KZJ9</accession>
<dbReference type="EMBL" id="JAGHQL010000090">
    <property type="protein sequence ID" value="KAH0539008.1"/>
    <property type="molecule type" value="Genomic_DNA"/>
</dbReference>
<protein>
    <submittedName>
        <fullName evidence="1">Uncharacterized protein</fullName>
    </submittedName>
</protein>